<evidence type="ECO:0000256" key="1">
    <source>
        <dbReference type="SAM" id="MobiDB-lite"/>
    </source>
</evidence>
<evidence type="ECO:0000313" key="7">
    <source>
        <dbReference type="Proteomes" id="UP000177698"/>
    </source>
</evidence>
<feature type="region of interest" description="Disordered" evidence="1">
    <location>
        <begin position="276"/>
        <end position="295"/>
    </location>
</feature>
<comment type="caution">
    <text evidence="6">The sequence shown here is derived from an EMBL/GenBank/DDBJ whole genome shotgun (WGS) entry which is preliminary data.</text>
</comment>
<keyword evidence="2" id="KW-0472">Membrane</keyword>
<dbReference type="Pfam" id="PF20990">
    <property type="entry name" value="DUF2207_C"/>
    <property type="match status" value="1"/>
</dbReference>
<evidence type="ECO:0008006" key="8">
    <source>
        <dbReference type="Google" id="ProtNLM"/>
    </source>
</evidence>
<sequence>MKKLLSFIFLLILFFQFSTKAFAQEQINNFKTNIVINNDGTIDVEEIILYDFDSSDRHGIYREIPYTTKNKEGKKFKLEIRNYSVTDETGKKYNFETSVEDEKVRIKIGDVNKTVTGVHTYVINYKVAGALTYFSDYDELYWNATGNDWIVPIVTYTSGVYLPVGIAQSDISVVCYTGSEGGREQKCSYEVNDNSVKITGNNSLNAYEGMTFAIRFPKGFVAILEAKPYLTFWETIWGKIVLGLIILATILWYIIYPIWIPIKWFRKGRDPKHQGAGETRAWFDPPKSKKGRELTPEEAGALIDERADLEDVSGMVVSLAQRGCIKIEERDKKDFYFIKRKEITGNRDLLSFEKEFLDELFKFGDEYHLKKNKLYDAVEKVKTAIYENLVTEGFFQENPNKIRNFYTGIGIFALTTFNLALAFSAFLFGRNMPKKTLLGVETKNVAGSLKNFLSSQERQLKFQADKQMMFEKLLPYAIAFGVEKVWADRFRDINLRPPEWYSGYGGSTRFNSVYFTNSLNSSFSSLRSAATPVTSSTGHGSGFSGGSSGGGGGGGGGGSW</sequence>
<feature type="domain" description="DUF2207" evidence="4">
    <location>
        <begin position="27"/>
        <end position="216"/>
    </location>
</feature>
<feature type="domain" description="Predicted membrane protein YciQ-like C-terminal" evidence="5">
    <location>
        <begin position="282"/>
        <end position="421"/>
    </location>
</feature>
<keyword evidence="2" id="KW-1133">Transmembrane helix</keyword>
<proteinExistence type="predicted"/>
<keyword evidence="2" id="KW-0812">Transmembrane</keyword>
<feature type="transmembrane region" description="Helical" evidence="2">
    <location>
        <begin position="405"/>
        <end position="428"/>
    </location>
</feature>
<name>A0A1F7IG33_9BACT</name>
<feature type="signal peptide" evidence="3">
    <location>
        <begin position="1"/>
        <end position="23"/>
    </location>
</feature>
<evidence type="ECO:0000256" key="3">
    <source>
        <dbReference type="SAM" id="SignalP"/>
    </source>
</evidence>
<dbReference type="AlphaFoldDB" id="A0A1F7IG33"/>
<gene>
    <name evidence="6" type="ORF">A2954_04825</name>
</gene>
<keyword evidence="3" id="KW-0732">Signal</keyword>
<dbReference type="InterPro" id="IPR018702">
    <property type="entry name" value="DUF2207"/>
</dbReference>
<dbReference type="Pfam" id="PF09972">
    <property type="entry name" value="DUF2207"/>
    <property type="match status" value="1"/>
</dbReference>
<reference evidence="6 7" key="1">
    <citation type="journal article" date="2016" name="Nat. Commun.">
        <title>Thousands of microbial genomes shed light on interconnected biogeochemical processes in an aquifer system.</title>
        <authorList>
            <person name="Anantharaman K."/>
            <person name="Brown C.T."/>
            <person name="Hug L.A."/>
            <person name="Sharon I."/>
            <person name="Castelle C.J."/>
            <person name="Probst A.J."/>
            <person name="Thomas B.C."/>
            <person name="Singh A."/>
            <person name="Wilkins M.J."/>
            <person name="Karaoz U."/>
            <person name="Brodie E.L."/>
            <person name="Williams K.H."/>
            <person name="Hubbard S.S."/>
            <person name="Banfield J.F."/>
        </authorList>
    </citation>
    <scope>NUCLEOTIDE SEQUENCE [LARGE SCALE GENOMIC DNA]</scope>
</reference>
<evidence type="ECO:0000259" key="5">
    <source>
        <dbReference type="Pfam" id="PF20990"/>
    </source>
</evidence>
<organism evidence="6 7">
    <name type="scientific">Candidatus Roizmanbacteria bacterium RIFCSPLOWO2_01_FULL_37_12</name>
    <dbReference type="NCBI Taxonomy" id="1802056"/>
    <lineage>
        <taxon>Bacteria</taxon>
        <taxon>Candidatus Roizmaniibacteriota</taxon>
    </lineage>
</organism>
<dbReference type="Proteomes" id="UP000177698">
    <property type="component" value="Unassembled WGS sequence"/>
</dbReference>
<dbReference type="STRING" id="1802056.A2954_04825"/>
<protein>
    <recommendedName>
        <fullName evidence="8">DUF2207 domain-containing protein</fullName>
    </recommendedName>
</protein>
<dbReference type="EMBL" id="MGAG01000003">
    <property type="protein sequence ID" value="OGK42302.1"/>
    <property type="molecule type" value="Genomic_DNA"/>
</dbReference>
<dbReference type="InterPro" id="IPR048389">
    <property type="entry name" value="YciQ-like_C"/>
</dbReference>
<feature type="region of interest" description="Disordered" evidence="1">
    <location>
        <begin position="534"/>
        <end position="560"/>
    </location>
</feature>
<feature type="transmembrane region" description="Helical" evidence="2">
    <location>
        <begin position="236"/>
        <end position="259"/>
    </location>
</feature>
<evidence type="ECO:0000313" key="6">
    <source>
        <dbReference type="EMBL" id="OGK42302.1"/>
    </source>
</evidence>
<feature type="chain" id="PRO_5009529346" description="DUF2207 domain-containing protein" evidence="3">
    <location>
        <begin position="24"/>
        <end position="560"/>
    </location>
</feature>
<feature type="compositionally biased region" description="Gly residues" evidence="1">
    <location>
        <begin position="539"/>
        <end position="560"/>
    </location>
</feature>
<evidence type="ECO:0000256" key="2">
    <source>
        <dbReference type="SAM" id="Phobius"/>
    </source>
</evidence>
<accession>A0A1F7IG33</accession>
<evidence type="ECO:0000259" key="4">
    <source>
        <dbReference type="Pfam" id="PF09972"/>
    </source>
</evidence>